<reference evidence="1 2" key="1">
    <citation type="journal article" date="2016" name="Nat. Commun.">
        <title>Thousands of microbial genomes shed light on interconnected biogeochemical processes in an aquifer system.</title>
        <authorList>
            <person name="Anantharaman K."/>
            <person name="Brown C.T."/>
            <person name="Hug L.A."/>
            <person name="Sharon I."/>
            <person name="Castelle C.J."/>
            <person name="Probst A.J."/>
            <person name="Thomas B.C."/>
            <person name="Singh A."/>
            <person name="Wilkins M.J."/>
            <person name="Karaoz U."/>
            <person name="Brodie E.L."/>
            <person name="Williams K.H."/>
            <person name="Hubbard S.S."/>
            <person name="Banfield J.F."/>
        </authorList>
    </citation>
    <scope>NUCLEOTIDE SEQUENCE [LARGE SCALE GENOMIC DNA]</scope>
</reference>
<evidence type="ECO:0000313" key="1">
    <source>
        <dbReference type="EMBL" id="OGL80949.1"/>
    </source>
</evidence>
<name>A0A1F7URR9_9BACT</name>
<evidence type="ECO:0000313" key="2">
    <source>
        <dbReference type="Proteomes" id="UP000176897"/>
    </source>
</evidence>
<dbReference type="EMBL" id="MGEJ01000012">
    <property type="protein sequence ID" value="OGL80949.1"/>
    <property type="molecule type" value="Genomic_DNA"/>
</dbReference>
<proteinExistence type="predicted"/>
<dbReference type="AlphaFoldDB" id="A0A1F7URR9"/>
<accession>A0A1F7URR9</accession>
<comment type="caution">
    <text evidence="1">The sequence shown here is derived from an EMBL/GenBank/DDBJ whole genome shotgun (WGS) entry which is preliminary data.</text>
</comment>
<sequence>MGKKYNTKIRLCNGGILLLQITKREGRIVSPSPFQTVNAMASRRATCQVRRKNLQGLPITGASAVVIGLFNSRIPKFLAPKRACFTAALAVFDITLYRGIK</sequence>
<dbReference type="STRING" id="1802401.A3B21_03205"/>
<dbReference type="Proteomes" id="UP000176897">
    <property type="component" value="Unassembled WGS sequence"/>
</dbReference>
<organism evidence="1 2">
    <name type="scientific">Candidatus Uhrbacteria bacterium RIFCSPLOWO2_01_FULL_47_24</name>
    <dbReference type="NCBI Taxonomy" id="1802401"/>
    <lineage>
        <taxon>Bacteria</taxon>
        <taxon>Candidatus Uhriibacteriota</taxon>
    </lineage>
</organism>
<gene>
    <name evidence="1" type="ORF">A3B21_03205</name>
</gene>
<protein>
    <submittedName>
        <fullName evidence="1">Uncharacterized protein</fullName>
    </submittedName>
</protein>